<evidence type="ECO:0000256" key="4">
    <source>
        <dbReference type="ARBA" id="ARBA00023004"/>
    </source>
</evidence>
<evidence type="ECO:0000256" key="1">
    <source>
        <dbReference type="ARBA" id="ARBA00001966"/>
    </source>
</evidence>
<dbReference type="SUPFAM" id="SSF102114">
    <property type="entry name" value="Radical SAM enzymes"/>
    <property type="match status" value="1"/>
</dbReference>
<dbReference type="SFLD" id="SFLDS00029">
    <property type="entry name" value="Radical_SAM"/>
    <property type="match status" value="1"/>
</dbReference>
<proteinExistence type="predicted"/>
<comment type="cofactor">
    <cofactor evidence="1">
        <name>[4Fe-4S] cluster</name>
        <dbReference type="ChEBI" id="CHEBI:49883"/>
    </cofactor>
</comment>
<dbReference type="GO" id="GO:0005829">
    <property type="term" value="C:cytosol"/>
    <property type="evidence" value="ECO:0007669"/>
    <property type="project" value="TreeGrafter"/>
</dbReference>
<dbReference type="Gene3D" id="3.40.50.280">
    <property type="entry name" value="Cobalamin-binding domain"/>
    <property type="match status" value="1"/>
</dbReference>
<dbReference type="Pfam" id="PF02310">
    <property type="entry name" value="B12-binding"/>
    <property type="match status" value="1"/>
</dbReference>
<protein>
    <submittedName>
        <fullName evidence="8">B12-binding domain-containing radical SAM protein</fullName>
    </submittedName>
</protein>
<feature type="domain" description="Radical SAM core" evidence="7">
    <location>
        <begin position="191"/>
        <end position="421"/>
    </location>
</feature>
<dbReference type="CDD" id="cd02068">
    <property type="entry name" value="radical_SAM_B12_BD"/>
    <property type="match status" value="1"/>
</dbReference>
<evidence type="ECO:0000313" key="8">
    <source>
        <dbReference type="EMBL" id="HIR05713.1"/>
    </source>
</evidence>
<dbReference type="GO" id="GO:0051536">
    <property type="term" value="F:iron-sulfur cluster binding"/>
    <property type="evidence" value="ECO:0007669"/>
    <property type="project" value="UniProtKB-KW"/>
</dbReference>
<dbReference type="InterPro" id="IPR023404">
    <property type="entry name" value="rSAM_horseshoe"/>
</dbReference>
<dbReference type="EMBL" id="DVGC01000038">
    <property type="protein sequence ID" value="HIR05713.1"/>
    <property type="molecule type" value="Genomic_DNA"/>
</dbReference>
<evidence type="ECO:0000259" key="6">
    <source>
        <dbReference type="PROSITE" id="PS51332"/>
    </source>
</evidence>
<dbReference type="GO" id="GO:0046872">
    <property type="term" value="F:metal ion binding"/>
    <property type="evidence" value="ECO:0007669"/>
    <property type="project" value="UniProtKB-KW"/>
</dbReference>
<sequence length="617" mass="72480">MKFLLAAINAKYIHSNLAVYSLKAFAQHRMPELQIEIGEYTINHQMDQILWDIYRRKPDVIGFSCYIWNISSVLELVRDVAQVLPETEIWLGGPEAFYDAEGILLRNPEIRGIFCGEGELTFSETAEAYEEWNQTVSDSPGSQSKQNVLLRMFERVKGLVFRRSDGSLCRTGAQRLLNMDELPFVYGDMKKFENRIVYYESSRGCPFSCSYCLSSVEKSVRFRSLDLVLKELDFFLEQRVPQVKFVDRTFNCKREHTLGIWQHMMAHDNGVTNFHFEISADLLDEEELELLARMRPGLVQLEIGVQSVNPQTIREIRRTMDLGRLKQVVARVHAAGNIHQHLDLIAGLPYENFSSFLHSFDEVYRMRPDQLQLGFLKVLKGSFMWENAAQYELLSRKTPPYEVLSTKWLSYKDVLRLKAMEEMVEVYKNSGQFSYSLDLLEKETDSPSGMFLELADFYERQNLFGRSMARVERYEVFYRFLEERFPQETCGQNPEIKQQENRKLLSAFRDRLMLDLYLRENAKSRPSFAGDQTRMKMQIREFFQMEAEQPRWLLGYEGYDSRQMAKMAHLEAMEDGSFLLFDYRNREPLNHNGRVMRFFRDESGGWRPVPMWDETEG</sequence>
<keyword evidence="3" id="KW-0479">Metal-binding</keyword>
<evidence type="ECO:0000256" key="2">
    <source>
        <dbReference type="ARBA" id="ARBA00022691"/>
    </source>
</evidence>
<dbReference type="SFLD" id="SFLDG01082">
    <property type="entry name" value="B12-binding_domain_containing"/>
    <property type="match status" value="1"/>
</dbReference>
<dbReference type="GO" id="GO:0003824">
    <property type="term" value="F:catalytic activity"/>
    <property type="evidence" value="ECO:0007669"/>
    <property type="project" value="InterPro"/>
</dbReference>
<organism evidence="8 9">
    <name type="scientific">Candidatus Copromonas faecavium</name>
    <name type="common">nom. illeg.</name>
    <dbReference type="NCBI Taxonomy" id="2840740"/>
    <lineage>
        <taxon>Bacteria</taxon>
        <taxon>Bacillati</taxon>
        <taxon>Bacillota</taxon>
        <taxon>Clostridia</taxon>
        <taxon>Lachnospirales</taxon>
        <taxon>Lachnospiraceae</taxon>
        <taxon>Candidatus Copromonas (nom. illeg.)</taxon>
    </lineage>
</organism>
<dbReference type="PROSITE" id="PS51332">
    <property type="entry name" value="B12_BINDING"/>
    <property type="match status" value="1"/>
</dbReference>
<dbReference type="InterPro" id="IPR006638">
    <property type="entry name" value="Elp3/MiaA/NifB-like_rSAM"/>
</dbReference>
<reference evidence="8" key="1">
    <citation type="submission" date="2020-10" db="EMBL/GenBank/DDBJ databases">
        <authorList>
            <person name="Gilroy R."/>
        </authorList>
    </citation>
    <scope>NUCLEOTIDE SEQUENCE</scope>
    <source>
        <strain evidence="8">CHK180-2868</strain>
    </source>
</reference>
<dbReference type="InterPro" id="IPR007197">
    <property type="entry name" value="rSAM"/>
</dbReference>
<dbReference type="InterPro" id="IPR058240">
    <property type="entry name" value="rSAM_sf"/>
</dbReference>
<gene>
    <name evidence="8" type="ORF">IAB28_07075</name>
</gene>
<evidence type="ECO:0000256" key="3">
    <source>
        <dbReference type="ARBA" id="ARBA00022723"/>
    </source>
</evidence>
<dbReference type="InterPro" id="IPR025288">
    <property type="entry name" value="DUF4080"/>
</dbReference>
<keyword evidence="4" id="KW-0408">Iron</keyword>
<dbReference type="InterPro" id="IPR051198">
    <property type="entry name" value="BchE-like"/>
</dbReference>
<dbReference type="Pfam" id="PF13311">
    <property type="entry name" value="DUF4080"/>
    <property type="match status" value="1"/>
</dbReference>
<dbReference type="GO" id="GO:0031419">
    <property type="term" value="F:cobalamin binding"/>
    <property type="evidence" value="ECO:0007669"/>
    <property type="project" value="InterPro"/>
</dbReference>
<keyword evidence="5" id="KW-0411">Iron-sulfur</keyword>
<dbReference type="InterPro" id="IPR006158">
    <property type="entry name" value="Cobalamin-bd"/>
</dbReference>
<dbReference type="Pfam" id="PF04055">
    <property type="entry name" value="Radical_SAM"/>
    <property type="match status" value="1"/>
</dbReference>
<evidence type="ECO:0000313" key="9">
    <source>
        <dbReference type="Proteomes" id="UP000824250"/>
    </source>
</evidence>
<reference evidence="8" key="2">
    <citation type="journal article" date="2021" name="PeerJ">
        <title>Extensive microbial diversity within the chicken gut microbiome revealed by metagenomics and culture.</title>
        <authorList>
            <person name="Gilroy R."/>
            <person name="Ravi A."/>
            <person name="Getino M."/>
            <person name="Pursley I."/>
            <person name="Horton D.L."/>
            <person name="Alikhan N.F."/>
            <person name="Baker D."/>
            <person name="Gharbi K."/>
            <person name="Hall N."/>
            <person name="Watson M."/>
            <person name="Adriaenssens E.M."/>
            <person name="Foster-Nyarko E."/>
            <person name="Jarju S."/>
            <person name="Secka A."/>
            <person name="Antonio M."/>
            <person name="Oren A."/>
            <person name="Chaudhuri R.R."/>
            <person name="La Ragione R."/>
            <person name="Hildebrand F."/>
            <person name="Pallen M.J."/>
        </authorList>
    </citation>
    <scope>NUCLEOTIDE SEQUENCE</scope>
    <source>
        <strain evidence="8">CHK180-2868</strain>
    </source>
</reference>
<name>A0A9D1D5V3_9FIRM</name>
<evidence type="ECO:0000259" key="7">
    <source>
        <dbReference type="PROSITE" id="PS51918"/>
    </source>
</evidence>
<dbReference type="PANTHER" id="PTHR43409:SF16">
    <property type="entry name" value="SLR0320 PROTEIN"/>
    <property type="match status" value="1"/>
</dbReference>
<dbReference type="Proteomes" id="UP000824250">
    <property type="component" value="Unassembled WGS sequence"/>
</dbReference>
<dbReference type="SMART" id="SM00729">
    <property type="entry name" value="Elp3"/>
    <property type="match status" value="1"/>
</dbReference>
<dbReference type="AlphaFoldDB" id="A0A9D1D5V3"/>
<keyword evidence="2" id="KW-0949">S-adenosyl-L-methionine</keyword>
<feature type="domain" description="B12-binding" evidence="6">
    <location>
        <begin position="1"/>
        <end position="136"/>
    </location>
</feature>
<comment type="caution">
    <text evidence="8">The sequence shown here is derived from an EMBL/GenBank/DDBJ whole genome shotgun (WGS) entry which is preliminary data.</text>
</comment>
<dbReference type="Gene3D" id="3.80.30.20">
    <property type="entry name" value="tm_1862 like domain"/>
    <property type="match status" value="1"/>
</dbReference>
<dbReference type="PROSITE" id="PS51918">
    <property type="entry name" value="RADICAL_SAM"/>
    <property type="match status" value="1"/>
</dbReference>
<accession>A0A9D1D5V3</accession>
<evidence type="ECO:0000256" key="5">
    <source>
        <dbReference type="ARBA" id="ARBA00023014"/>
    </source>
</evidence>
<dbReference type="PANTHER" id="PTHR43409">
    <property type="entry name" value="ANAEROBIC MAGNESIUM-PROTOPORPHYRIN IX MONOMETHYL ESTER CYCLASE-RELATED"/>
    <property type="match status" value="1"/>
</dbReference>